<dbReference type="Gene3D" id="3.30.428.10">
    <property type="entry name" value="HIT-like"/>
    <property type="match status" value="1"/>
</dbReference>
<dbReference type="Pfam" id="PF01230">
    <property type="entry name" value="HIT"/>
    <property type="match status" value="1"/>
</dbReference>
<proteinExistence type="predicted"/>
<dbReference type="PROSITE" id="PS00892">
    <property type="entry name" value="HIT_1"/>
    <property type="match status" value="1"/>
</dbReference>
<evidence type="ECO:0000256" key="2">
    <source>
        <dbReference type="PIRSR" id="PIRSR601310-3"/>
    </source>
</evidence>
<dbReference type="EMBL" id="PETS01000146">
    <property type="protein sequence ID" value="PIV50211.1"/>
    <property type="molecule type" value="Genomic_DNA"/>
</dbReference>
<comment type="caution">
    <text evidence="5">The sequence shown here is derived from an EMBL/GenBank/DDBJ whole genome shotgun (WGS) entry which is preliminary data.</text>
</comment>
<feature type="active site" description="Tele-AMP-histidine intermediate" evidence="1">
    <location>
        <position position="98"/>
    </location>
</feature>
<organism evidence="5 6">
    <name type="scientific">Candidatus Falkowbacteria bacterium CG02_land_8_20_14_3_00_36_14</name>
    <dbReference type="NCBI Taxonomy" id="1974560"/>
    <lineage>
        <taxon>Bacteria</taxon>
        <taxon>Candidatus Falkowiibacteriota</taxon>
    </lineage>
</organism>
<dbReference type="AlphaFoldDB" id="A0A2M7DKE1"/>
<dbReference type="Proteomes" id="UP000228896">
    <property type="component" value="Unassembled WGS sequence"/>
</dbReference>
<dbReference type="CDD" id="cd01277">
    <property type="entry name" value="HINT_subgroup"/>
    <property type="match status" value="1"/>
</dbReference>
<accession>A0A2M7DKE1</accession>
<dbReference type="GO" id="GO:0009117">
    <property type="term" value="P:nucleotide metabolic process"/>
    <property type="evidence" value="ECO:0007669"/>
    <property type="project" value="TreeGrafter"/>
</dbReference>
<dbReference type="SUPFAM" id="SSF54197">
    <property type="entry name" value="HIT-like"/>
    <property type="match status" value="1"/>
</dbReference>
<evidence type="ECO:0000313" key="5">
    <source>
        <dbReference type="EMBL" id="PIV50211.1"/>
    </source>
</evidence>
<evidence type="ECO:0000256" key="3">
    <source>
        <dbReference type="PROSITE-ProRule" id="PRU00464"/>
    </source>
</evidence>
<dbReference type="PROSITE" id="PS51084">
    <property type="entry name" value="HIT_2"/>
    <property type="match status" value="1"/>
</dbReference>
<evidence type="ECO:0000256" key="1">
    <source>
        <dbReference type="PIRSR" id="PIRSR601310-1"/>
    </source>
</evidence>
<reference evidence="6" key="1">
    <citation type="submission" date="2017-09" db="EMBL/GenBank/DDBJ databases">
        <title>Depth-based differentiation of microbial function through sediment-hosted aquifers and enrichment of novel symbionts in the deep terrestrial subsurface.</title>
        <authorList>
            <person name="Probst A.J."/>
            <person name="Ladd B."/>
            <person name="Jarett J.K."/>
            <person name="Geller-Mcgrath D.E."/>
            <person name="Sieber C.M.K."/>
            <person name="Emerson J.B."/>
            <person name="Anantharaman K."/>
            <person name="Thomas B.C."/>
            <person name="Malmstrom R."/>
            <person name="Stieglmeier M."/>
            <person name="Klingl A."/>
            <person name="Woyke T."/>
            <person name="Ryan C.M."/>
            <person name="Banfield J.F."/>
        </authorList>
    </citation>
    <scope>NUCLEOTIDE SEQUENCE [LARGE SCALE GENOMIC DNA]</scope>
</reference>
<dbReference type="PRINTS" id="PR00332">
    <property type="entry name" value="HISTRIAD"/>
</dbReference>
<sequence>MSCIFCKIVSGEIPSYKVYEDEYTLAFLDIAPVNYGHTLVIPKKHYENLEIISDKELCRVIMAVKKVGQAIIVGLDVAGYNVTANNNPIAGQIVLHIHFHVIPRKKGDGLHLWPQGKYRDGEAEETAKKIITAKRDSVHGKSKI</sequence>
<gene>
    <name evidence="5" type="ORF">COS18_05665</name>
</gene>
<feature type="short sequence motif" description="Histidine triad motif" evidence="2 3">
    <location>
        <begin position="96"/>
        <end position="100"/>
    </location>
</feature>
<dbReference type="InterPro" id="IPR001310">
    <property type="entry name" value="Histidine_triad_HIT"/>
</dbReference>
<feature type="domain" description="HIT" evidence="4">
    <location>
        <begin position="4"/>
        <end position="111"/>
    </location>
</feature>
<evidence type="ECO:0000313" key="6">
    <source>
        <dbReference type="Proteomes" id="UP000228896"/>
    </source>
</evidence>
<dbReference type="InterPro" id="IPR039384">
    <property type="entry name" value="HINT"/>
</dbReference>
<name>A0A2M7DKE1_9BACT</name>
<dbReference type="PANTHER" id="PTHR46648:SF1">
    <property type="entry name" value="ADENOSINE 5'-MONOPHOSPHORAMIDASE HNT1"/>
    <property type="match status" value="1"/>
</dbReference>
<evidence type="ECO:0000259" key="4">
    <source>
        <dbReference type="PROSITE" id="PS51084"/>
    </source>
</evidence>
<dbReference type="InterPro" id="IPR011146">
    <property type="entry name" value="HIT-like"/>
</dbReference>
<dbReference type="GO" id="GO:0003824">
    <property type="term" value="F:catalytic activity"/>
    <property type="evidence" value="ECO:0007669"/>
    <property type="project" value="InterPro"/>
</dbReference>
<dbReference type="PANTHER" id="PTHR46648">
    <property type="entry name" value="HIT FAMILY PROTEIN 1"/>
    <property type="match status" value="1"/>
</dbReference>
<protein>
    <submittedName>
        <fullName evidence="5">HIT family protein</fullName>
    </submittedName>
</protein>
<dbReference type="InterPro" id="IPR019808">
    <property type="entry name" value="Histidine_triad_CS"/>
</dbReference>
<dbReference type="InterPro" id="IPR036265">
    <property type="entry name" value="HIT-like_sf"/>
</dbReference>